<protein>
    <recommendedName>
        <fullName evidence="3">Acetylornithine deacetylase</fullName>
    </recommendedName>
</protein>
<dbReference type="Proteomes" id="UP000070282">
    <property type="component" value="Unassembled WGS sequence"/>
</dbReference>
<evidence type="ECO:0000313" key="1">
    <source>
        <dbReference type="EMBL" id="KXO12252.1"/>
    </source>
</evidence>
<dbReference type="AlphaFoldDB" id="A0A137SIK9"/>
<evidence type="ECO:0000313" key="2">
    <source>
        <dbReference type="Proteomes" id="UP000070282"/>
    </source>
</evidence>
<evidence type="ECO:0008006" key="3">
    <source>
        <dbReference type="Google" id="ProtNLM"/>
    </source>
</evidence>
<organism evidence="1 2">
    <name type="scientific">Marinobacter excellens LAMA 842</name>
    <dbReference type="NCBI Taxonomy" id="1306954"/>
    <lineage>
        <taxon>Bacteria</taxon>
        <taxon>Pseudomonadati</taxon>
        <taxon>Pseudomonadota</taxon>
        <taxon>Gammaproteobacteria</taxon>
        <taxon>Pseudomonadales</taxon>
        <taxon>Marinobacteraceae</taxon>
        <taxon>Marinobacter</taxon>
    </lineage>
</organism>
<accession>A0A137SIK9</accession>
<dbReference type="PATRIC" id="fig|1306954.6.peg.294"/>
<proteinExistence type="predicted"/>
<comment type="caution">
    <text evidence="1">The sequence shown here is derived from an EMBL/GenBank/DDBJ whole genome shotgun (WGS) entry which is preliminary data.</text>
</comment>
<sequence length="414" mass="45368">MKRLLSFLITLGIVAFVGFKAGVWWLTDQRMAQARSELSSYGVLERGQIGSALDGRVTLRQSRWEDFRLTQPLQLGLIEFDAGSPVTLLTTLANPSPLPATWSLAAEQASMALEPTMFRNWLTAGTETQSRLPPLVSLACAPDPRQQLGSGDLMRMGISAIRGDVHLKQSPEGVRLEINSAETGSLEAEWPGARVHLSGLAATLESSAEPVRITFRDAGLMRRLSAYCARETGQDVNQWARNAVSVMEAGLKARGYDGSDQLLALYRQWLMEGGELQFAIQPGAGTYGIPVRSESVTEAAWPVDYNGAGVPDIYLTEMVVPEPQLPLEALEPVIPREEPGVQQWYPADLEGVQTWLGRQVRVTLSNGNQVEGRLVSVGERELEVSRTVAGGEVAYPILIRAITQFDVWRRGRAD</sequence>
<keyword evidence="2" id="KW-1185">Reference proteome</keyword>
<reference evidence="2" key="1">
    <citation type="submission" date="2015-12" db="EMBL/GenBank/DDBJ databases">
        <authorList>
            <person name="Lima A."/>
            <person name="Farahani Zayas N."/>
            <person name="Castro Da Silva M.A."/>
            <person name="Cabral A."/>
            <person name="Pessatti M.L."/>
        </authorList>
    </citation>
    <scope>NUCLEOTIDE SEQUENCE [LARGE SCALE GENOMIC DNA]</scope>
    <source>
        <strain evidence="2">LAMA 842</strain>
    </source>
</reference>
<dbReference type="RefSeq" id="WP_061330818.1">
    <property type="nucleotide sequence ID" value="NZ_LOCO01000001.1"/>
</dbReference>
<dbReference type="EMBL" id="LOCO01000001">
    <property type="protein sequence ID" value="KXO12252.1"/>
    <property type="molecule type" value="Genomic_DNA"/>
</dbReference>
<dbReference type="CDD" id="cd00600">
    <property type="entry name" value="Sm_like"/>
    <property type="match status" value="1"/>
</dbReference>
<gene>
    <name evidence="1" type="ORF">J122_301</name>
</gene>
<name>A0A137SIK9_9GAMM</name>